<reference evidence="1" key="2">
    <citation type="submission" date="2023-02" db="EMBL/GenBank/DDBJ databases">
        <authorList>
            <person name="Swenson N.G."/>
            <person name="Wegrzyn J.L."/>
            <person name="Mcevoy S.L."/>
        </authorList>
    </citation>
    <scope>NUCLEOTIDE SEQUENCE</scope>
    <source>
        <strain evidence="1">91603</strain>
        <tissue evidence="1">Leaf</tissue>
    </source>
</reference>
<protein>
    <submittedName>
        <fullName evidence="1">Uncharacterized protein</fullName>
    </submittedName>
</protein>
<comment type="caution">
    <text evidence="1">The sequence shown here is derived from an EMBL/GenBank/DDBJ whole genome shotgun (WGS) entry which is preliminary data.</text>
</comment>
<name>A0AAD5IGB5_ACENE</name>
<dbReference type="CDD" id="cd00303">
    <property type="entry name" value="retropepsin_like"/>
    <property type="match status" value="1"/>
</dbReference>
<proteinExistence type="predicted"/>
<gene>
    <name evidence="1" type="ORF">LWI28_025676</name>
</gene>
<sequence length="203" mass="23453">MQTTQRVNLLPDSNGKLKVLVALGEKLISLRKCSQVQLKLQKVSFFIDVFILPLERYDLVLGTQWLRTHGPIQWNFETLEMTFWKDAYEVTLHGISNSHNKVSDTMPFNKITKKQLGIVLQLIKGEEVLSRKDSIHFPVQQLLDDYNEILTKPEGLPPPRSQDYNIPMQPGCGPVATSLYRYPHFQKHKIEKQVREMLEVGII</sequence>
<accession>A0AAD5IGB5</accession>
<dbReference type="SUPFAM" id="SSF56672">
    <property type="entry name" value="DNA/RNA polymerases"/>
    <property type="match status" value="1"/>
</dbReference>
<dbReference type="InterPro" id="IPR021109">
    <property type="entry name" value="Peptidase_aspartic_dom_sf"/>
</dbReference>
<reference evidence="1" key="1">
    <citation type="journal article" date="2022" name="Plant J.">
        <title>Strategies of tolerance reflected in two North American maple genomes.</title>
        <authorList>
            <person name="McEvoy S.L."/>
            <person name="Sezen U.U."/>
            <person name="Trouern-Trend A."/>
            <person name="McMahon S.M."/>
            <person name="Schaberg P.G."/>
            <person name="Yang J."/>
            <person name="Wegrzyn J.L."/>
            <person name="Swenson N.G."/>
        </authorList>
    </citation>
    <scope>NUCLEOTIDE SEQUENCE</scope>
    <source>
        <strain evidence="1">91603</strain>
    </source>
</reference>
<dbReference type="Pfam" id="PF08284">
    <property type="entry name" value="RVP_2"/>
    <property type="match status" value="1"/>
</dbReference>
<dbReference type="Proteomes" id="UP001064489">
    <property type="component" value="Chromosome 2"/>
</dbReference>
<dbReference type="EMBL" id="JAJSOW010000106">
    <property type="protein sequence ID" value="KAI9162275.1"/>
    <property type="molecule type" value="Genomic_DNA"/>
</dbReference>
<dbReference type="Gene3D" id="2.40.70.10">
    <property type="entry name" value="Acid Proteases"/>
    <property type="match status" value="1"/>
</dbReference>
<evidence type="ECO:0000313" key="2">
    <source>
        <dbReference type="Proteomes" id="UP001064489"/>
    </source>
</evidence>
<keyword evidence="2" id="KW-1185">Reference proteome</keyword>
<evidence type="ECO:0000313" key="1">
    <source>
        <dbReference type="EMBL" id="KAI9162275.1"/>
    </source>
</evidence>
<dbReference type="InterPro" id="IPR043502">
    <property type="entry name" value="DNA/RNA_pol_sf"/>
</dbReference>
<organism evidence="1 2">
    <name type="scientific">Acer negundo</name>
    <name type="common">Box elder</name>
    <dbReference type="NCBI Taxonomy" id="4023"/>
    <lineage>
        <taxon>Eukaryota</taxon>
        <taxon>Viridiplantae</taxon>
        <taxon>Streptophyta</taxon>
        <taxon>Embryophyta</taxon>
        <taxon>Tracheophyta</taxon>
        <taxon>Spermatophyta</taxon>
        <taxon>Magnoliopsida</taxon>
        <taxon>eudicotyledons</taxon>
        <taxon>Gunneridae</taxon>
        <taxon>Pentapetalae</taxon>
        <taxon>rosids</taxon>
        <taxon>malvids</taxon>
        <taxon>Sapindales</taxon>
        <taxon>Sapindaceae</taxon>
        <taxon>Hippocastanoideae</taxon>
        <taxon>Acereae</taxon>
        <taxon>Acer</taxon>
    </lineage>
</organism>
<dbReference type="AlphaFoldDB" id="A0AAD5IGB5"/>